<evidence type="ECO:0000256" key="14">
    <source>
        <dbReference type="SAM" id="Phobius"/>
    </source>
</evidence>
<evidence type="ECO:0000256" key="13">
    <source>
        <dbReference type="ARBA" id="ARBA00023136"/>
    </source>
</evidence>
<evidence type="ECO:0000259" key="16">
    <source>
        <dbReference type="PROSITE" id="PS50885"/>
    </source>
</evidence>
<dbReference type="PRINTS" id="PR00344">
    <property type="entry name" value="BCTRLSENSOR"/>
</dbReference>
<comment type="caution">
    <text evidence="17">The sequence shown here is derived from an EMBL/GenBank/DDBJ whole genome shotgun (WGS) entry which is preliminary data.</text>
</comment>
<keyword evidence="5" id="KW-0597">Phosphoprotein</keyword>
<dbReference type="PANTHER" id="PTHR45528">
    <property type="entry name" value="SENSOR HISTIDINE KINASE CPXA"/>
    <property type="match status" value="1"/>
</dbReference>
<dbReference type="Gene3D" id="6.10.340.10">
    <property type="match status" value="1"/>
</dbReference>
<evidence type="ECO:0000256" key="10">
    <source>
        <dbReference type="ARBA" id="ARBA00022840"/>
    </source>
</evidence>
<dbReference type="SMART" id="SM00388">
    <property type="entry name" value="HisKA"/>
    <property type="match status" value="1"/>
</dbReference>
<accession>A0ABU7VCG0</accession>
<dbReference type="InterPro" id="IPR036890">
    <property type="entry name" value="HATPase_C_sf"/>
</dbReference>
<keyword evidence="8" id="KW-0547">Nucleotide-binding</keyword>
<dbReference type="RefSeq" id="WP_077706231.1">
    <property type="nucleotide sequence ID" value="NZ_JAZHPM010000006.1"/>
</dbReference>
<dbReference type="InterPro" id="IPR004358">
    <property type="entry name" value="Sig_transdc_His_kin-like_C"/>
</dbReference>
<dbReference type="EMBL" id="JAZHPM010000006">
    <property type="protein sequence ID" value="MEF2291355.1"/>
    <property type="molecule type" value="Genomic_DNA"/>
</dbReference>
<comment type="catalytic activity">
    <reaction evidence="1">
        <text>ATP + protein L-histidine = ADP + protein N-phospho-L-histidine.</text>
        <dbReference type="EC" id="2.7.13.3"/>
    </reaction>
</comment>
<dbReference type="SUPFAM" id="SSF47384">
    <property type="entry name" value="Homodimeric domain of signal transducing histidine kinase"/>
    <property type="match status" value="1"/>
</dbReference>
<keyword evidence="7 14" id="KW-0812">Transmembrane</keyword>
<dbReference type="Pfam" id="PF00512">
    <property type="entry name" value="HisKA"/>
    <property type="match status" value="1"/>
</dbReference>
<dbReference type="EC" id="2.7.13.3" evidence="3"/>
<sequence length="363" mass="41831">MDKKMKNFRFKMVLLVGISMLFAGLTTLLLFLGARFYYHNYVFVGDPLASIRSVIRTIGDFNFFLLLFIPLSIMFFFLLTKRYSLYFKEISHGIHELANGNFTHHVQINTNDEFHQIATDINAATKKLQEAVERGDFAESSKDQLVVNLAHDLRTPLTSVLGYLDLVLTDEHVTDAQKRHYLSIAFKKSQRLEGLINELFDITKMNYGMLQLNKTKINLSGLIQQLNEEFYPMFEKNHVQTRLDMQPNLMMTADGEKLARVFENLFTNAIRYGADGEFIDVVAFEDKRNIMVHVTNYGDRIPEDVLPHLFEMFFKQDQARSYKADSTGLGLFIAKNIVEQHGGSIDVDSTVIRTVFKVRLPKQ</sequence>
<dbReference type="SUPFAM" id="SSF55874">
    <property type="entry name" value="ATPase domain of HSP90 chaperone/DNA topoisomerase II/histidine kinase"/>
    <property type="match status" value="1"/>
</dbReference>
<feature type="transmembrane region" description="Helical" evidence="14">
    <location>
        <begin position="12"/>
        <end position="38"/>
    </location>
</feature>
<dbReference type="SMART" id="SM00387">
    <property type="entry name" value="HATPase_c"/>
    <property type="match status" value="1"/>
</dbReference>
<evidence type="ECO:0000259" key="15">
    <source>
        <dbReference type="PROSITE" id="PS50109"/>
    </source>
</evidence>
<evidence type="ECO:0000256" key="12">
    <source>
        <dbReference type="ARBA" id="ARBA00023012"/>
    </source>
</evidence>
<evidence type="ECO:0000256" key="6">
    <source>
        <dbReference type="ARBA" id="ARBA00022679"/>
    </source>
</evidence>
<dbReference type="InterPro" id="IPR003660">
    <property type="entry name" value="HAMP_dom"/>
</dbReference>
<keyword evidence="12" id="KW-0902">Two-component regulatory system</keyword>
<evidence type="ECO:0000313" key="18">
    <source>
        <dbReference type="Proteomes" id="UP001356080"/>
    </source>
</evidence>
<keyword evidence="11 14" id="KW-1133">Transmembrane helix</keyword>
<dbReference type="PROSITE" id="PS50109">
    <property type="entry name" value="HIS_KIN"/>
    <property type="match status" value="1"/>
</dbReference>
<protein>
    <recommendedName>
        <fullName evidence="3">histidine kinase</fullName>
        <ecNumber evidence="3">2.7.13.3</ecNumber>
    </recommendedName>
</protein>
<feature type="domain" description="Histidine kinase" evidence="15">
    <location>
        <begin position="148"/>
        <end position="363"/>
    </location>
</feature>
<proteinExistence type="predicted"/>
<feature type="transmembrane region" description="Helical" evidence="14">
    <location>
        <begin position="58"/>
        <end position="79"/>
    </location>
</feature>
<evidence type="ECO:0000256" key="2">
    <source>
        <dbReference type="ARBA" id="ARBA00004651"/>
    </source>
</evidence>
<evidence type="ECO:0000256" key="11">
    <source>
        <dbReference type="ARBA" id="ARBA00022989"/>
    </source>
</evidence>
<gene>
    <name evidence="17" type="ORF">V2W34_04930</name>
</gene>
<evidence type="ECO:0000256" key="4">
    <source>
        <dbReference type="ARBA" id="ARBA00022475"/>
    </source>
</evidence>
<dbReference type="SUPFAM" id="SSF158472">
    <property type="entry name" value="HAMP domain-like"/>
    <property type="match status" value="1"/>
</dbReference>
<dbReference type="InterPro" id="IPR036097">
    <property type="entry name" value="HisK_dim/P_sf"/>
</dbReference>
<dbReference type="Pfam" id="PF02518">
    <property type="entry name" value="HATPase_c"/>
    <property type="match status" value="1"/>
</dbReference>
<evidence type="ECO:0000256" key="9">
    <source>
        <dbReference type="ARBA" id="ARBA00022777"/>
    </source>
</evidence>
<evidence type="ECO:0000256" key="3">
    <source>
        <dbReference type="ARBA" id="ARBA00012438"/>
    </source>
</evidence>
<evidence type="ECO:0000256" key="1">
    <source>
        <dbReference type="ARBA" id="ARBA00000085"/>
    </source>
</evidence>
<dbReference type="GO" id="GO:0016301">
    <property type="term" value="F:kinase activity"/>
    <property type="evidence" value="ECO:0007669"/>
    <property type="project" value="UniProtKB-KW"/>
</dbReference>
<dbReference type="Pfam" id="PF00672">
    <property type="entry name" value="HAMP"/>
    <property type="match status" value="1"/>
</dbReference>
<evidence type="ECO:0000256" key="5">
    <source>
        <dbReference type="ARBA" id="ARBA00022553"/>
    </source>
</evidence>
<dbReference type="InterPro" id="IPR005467">
    <property type="entry name" value="His_kinase_dom"/>
</dbReference>
<dbReference type="Gene3D" id="3.30.565.10">
    <property type="entry name" value="Histidine kinase-like ATPase, C-terminal domain"/>
    <property type="match status" value="1"/>
</dbReference>
<dbReference type="InterPro" id="IPR003661">
    <property type="entry name" value="HisK_dim/P_dom"/>
</dbReference>
<dbReference type="CDD" id="cd06225">
    <property type="entry name" value="HAMP"/>
    <property type="match status" value="1"/>
</dbReference>
<keyword evidence="4" id="KW-1003">Cell membrane</keyword>
<name>A0ABU7VCG0_9BACI</name>
<dbReference type="PANTHER" id="PTHR45528:SF1">
    <property type="entry name" value="SENSOR HISTIDINE KINASE CPXA"/>
    <property type="match status" value="1"/>
</dbReference>
<feature type="domain" description="HAMP" evidence="16">
    <location>
        <begin position="81"/>
        <end position="133"/>
    </location>
</feature>
<dbReference type="CDD" id="cd00075">
    <property type="entry name" value="HATPase"/>
    <property type="match status" value="1"/>
</dbReference>
<dbReference type="InterPro" id="IPR003594">
    <property type="entry name" value="HATPase_dom"/>
</dbReference>
<organism evidence="17 18">
    <name type="scientific">Virgibacillus dokdonensis</name>
    <dbReference type="NCBI Taxonomy" id="302167"/>
    <lineage>
        <taxon>Bacteria</taxon>
        <taxon>Bacillati</taxon>
        <taxon>Bacillota</taxon>
        <taxon>Bacilli</taxon>
        <taxon>Bacillales</taxon>
        <taxon>Bacillaceae</taxon>
        <taxon>Virgibacillus</taxon>
    </lineage>
</organism>
<dbReference type="InterPro" id="IPR050398">
    <property type="entry name" value="HssS/ArlS-like"/>
</dbReference>
<dbReference type="SMART" id="SM00304">
    <property type="entry name" value="HAMP"/>
    <property type="match status" value="1"/>
</dbReference>
<evidence type="ECO:0000256" key="7">
    <source>
        <dbReference type="ARBA" id="ARBA00022692"/>
    </source>
</evidence>
<reference evidence="17 18" key="1">
    <citation type="submission" date="2024-01" db="EMBL/GenBank/DDBJ databases">
        <title>Survival strategy associated with biotechnological potential of Virgibacillus dokdonensis T4.6 isolated from salt-fermented shrimp paste.</title>
        <authorList>
            <person name="Doan T.V."/>
            <person name="Quach N.T."/>
            <person name="Phi Q.-T."/>
        </authorList>
    </citation>
    <scope>NUCLEOTIDE SEQUENCE [LARGE SCALE GENOMIC DNA]</scope>
    <source>
        <strain evidence="17 18">T4.6</strain>
    </source>
</reference>
<dbReference type="Gene3D" id="1.10.287.130">
    <property type="match status" value="1"/>
</dbReference>
<comment type="subcellular location">
    <subcellularLocation>
        <location evidence="2">Cell membrane</location>
        <topology evidence="2">Multi-pass membrane protein</topology>
    </subcellularLocation>
</comment>
<evidence type="ECO:0000256" key="8">
    <source>
        <dbReference type="ARBA" id="ARBA00022741"/>
    </source>
</evidence>
<keyword evidence="13 14" id="KW-0472">Membrane</keyword>
<keyword evidence="18" id="KW-1185">Reference proteome</keyword>
<keyword evidence="9 17" id="KW-0418">Kinase</keyword>
<dbReference type="PROSITE" id="PS50885">
    <property type="entry name" value="HAMP"/>
    <property type="match status" value="1"/>
</dbReference>
<dbReference type="Proteomes" id="UP001356080">
    <property type="component" value="Unassembled WGS sequence"/>
</dbReference>
<keyword evidence="6" id="KW-0808">Transferase</keyword>
<dbReference type="CDD" id="cd00082">
    <property type="entry name" value="HisKA"/>
    <property type="match status" value="1"/>
</dbReference>
<keyword evidence="10" id="KW-0067">ATP-binding</keyword>
<evidence type="ECO:0000313" key="17">
    <source>
        <dbReference type="EMBL" id="MEF2291355.1"/>
    </source>
</evidence>